<gene>
    <name evidence="8" type="ORF">KA717_00160</name>
</gene>
<dbReference type="SMART" id="SM00065">
    <property type="entry name" value="GAF"/>
    <property type="match status" value="1"/>
</dbReference>
<dbReference type="InterPro" id="IPR036097">
    <property type="entry name" value="HisK_dim/P_sf"/>
</dbReference>
<proteinExistence type="predicted"/>
<dbReference type="SMART" id="SM00387">
    <property type="entry name" value="HATPase_c"/>
    <property type="match status" value="1"/>
</dbReference>
<keyword evidence="5" id="KW-0418">Kinase</keyword>
<dbReference type="SUPFAM" id="SSF55781">
    <property type="entry name" value="GAF domain-like"/>
    <property type="match status" value="1"/>
</dbReference>
<protein>
    <recommendedName>
        <fullName evidence="2">histidine kinase</fullName>
        <ecNumber evidence="2">2.7.13.3</ecNumber>
    </recommendedName>
</protein>
<keyword evidence="8" id="KW-0547">Nucleotide-binding</keyword>
<dbReference type="PANTHER" id="PTHR43711:SF26">
    <property type="entry name" value="SENSOR HISTIDINE KINASE RCSC"/>
    <property type="match status" value="1"/>
</dbReference>
<dbReference type="SMART" id="SM00388">
    <property type="entry name" value="HisKA"/>
    <property type="match status" value="1"/>
</dbReference>
<feature type="domain" description="Histidine kinase" evidence="7">
    <location>
        <begin position="191"/>
        <end position="445"/>
    </location>
</feature>
<reference evidence="8" key="1">
    <citation type="submission" date="2021-04" db="EMBL/GenBank/DDBJ databases">
        <title>Genome sequence of Woronichinia naegeliana from Washington state freshwater lake bloom.</title>
        <authorList>
            <person name="Dreher T.W."/>
        </authorList>
    </citation>
    <scope>NUCLEOTIDE SEQUENCE</scope>
    <source>
        <strain evidence="8">WA131</strain>
    </source>
</reference>
<dbReference type="Proteomes" id="UP001065613">
    <property type="component" value="Chromosome"/>
</dbReference>
<dbReference type="InterPro" id="IPR005467">
    <property type="entry name" value="His_kinase_dom"/>
</dbReference>
<dbReference type="EMBL" id="CP073041">
    <property type="protein sequence ID" value="UXE61483.1"/>
    <property type="molecule type" value="Genomic_DNA"/>
</dbReference>
<evidence type="ECO:0000256" key="2">
    <source>
        <dbReference type="ARBA" id="ARBA00012438"/>
    </source>
</evidence>
<keyword evidence="4" id="KW-0808">Transferase</keyword>
<accession>A0A977PWR4</accession>
<dbReference type="Gene3D" id="3.30.565.10">
    <property type="entry name" value="Histidine kinase-like ATPase, C-terminal domain"/>
    <property type="match status" value="1"/>
</dbReference>
<evidence type="ECO:0000313" key="8">
    <source>
        <dbReference type="EMBL" id="UXE61483.1"/>
    </source>
</evidence>
<keyword evidence="8" id="KW-0067">ATP-binding</keyword>
<dbReference type="EC" id="2.7.13.3" evidence="2"/>
<dbReference type="Pfam" id="PF00512">
    <property type="entry name" value="HisKA"/>
    <property type="match status" value="1"/>
</dbReference>
<dbReference type="Gene3D" id="1.10.287.130">
    <property type="match status" value="1"/>
</dbReference>
<evidence type="ECO:0000256" key="5">
    <source>
        <dbReference type="ARBA" id="ARBA00022777"/>
    </source>
</evidence>
<dbReference type="PROSITE" id="PS50109">
    <property type="entry name" value="HIS_KIN"/>
    <property type="match status" value="1"/>
</dbReference>
<dbReference type="InterPro" id="IPR003018">
    <property type="entry name" value="GAF"/>
</dbReference>
<evidence type="ECO:0000256" key="6">
    <source>
        <dbReference type="ARBA" id="ARBA00023012"/>
    </source>
</evidence>
<evidence type="ECO:0000256" key="4">
    <source>
        <dbReference type="ARBA" id="ARBA00022679"/>
    </source>
</evidence>
<comment type="catalytic activity">
    <reaction evidence="1">
        <text>ATP + protein L-histidine = ADP + protein N-phospho-L-histidine.</text>
        <dbReference type="EC" id="2.7.13.3"/>
    </reaction>
</comment>
<keyword evidence="6" id="KW-0902">Two-component regulatory system</keyword>
<dbReference type="PANTHER" id="PTHR43711">
    <property type="entry name" value="TWO-COMPONENT HISTIDINE KINASE"/>
    <property type="match status" value="1"/>
</dbReference>
<dbReference type="PRINTS" id="PR00344">
    <property type="entry name" value="BCTRLSENSOR"/>
</dbReference>
<dbReference type="GO" id="GO:0000155">
    <property type="term" value="F:phosphorelay sensor kinase activity"/>
    <property type="evidence" value="ECO:0007669"/>
    <property type="project" value="InterPro"/>
</dbReference>
<dbReference type="CDD" id="cd00082">
    <property type="entry name" value="HisKA"/>
    <property type="match status" value="1"/>
</dbReference>
<dbReference type="InterPro" id="IPR004358">
    <property type="entry name" value="Sig_transdc_His_kin-like_C"/>
</dbReference>
<dbReference type="Pfam" id="PF01590">
    <property type="entry name" value="GAF"/>
    <property type="match status" value="1"/>
</dbReference>
<dbReference type="InterPro" id="IPR003594">
    <property type="entry name" value="HATPase_dom"/>
</dbReference>
<dbReference type="InterPro" id="IPR003661">
    <property type="entry name" value="HisK_dim/P_dom"/>
</dbReference>
<sequence length="446" mass="49797">MSSPQLLSYAPSSAFVSLCQSQVRLLQQGLQVDSCEVYITRSPQMAEEAEWVPVVSYAQSPQAFVSEAGFTRLPQQGNSNHFSELDWHISSLTEREMITGMLQPLRTQSPLAGLSAIQPLVLPLLYQETMVGVLVIGRDTALWQSQELQQLDQIAQTMAIACILDQRQAWYEQQLQQQQSRQQWERDHWDDLLHQLRNPLTALRTFGKLLLKRLGSDPKSQTVVEGIVREGEHLQELLQSFESQVQKAIPLGINPGSGLEVWPEKLSSAISPLLLPSPQLPLSSLLLQPILTNVLLAETPIAQERQICLNIDLLEDLPPVLGNAQALREVLSNLIDNALKYTPSLGEVTVRLGIEHPTDPQQWQGIEIADTGYGIPREDQDHIFERHYRGVKAQGEIPGTGLGLAIAQELVTSMQGELHLISPNPSSHDPRYPGSIFQLWLRIART</sequence>
<name>A0A977PWR4_9CYAN</name>
<organism evidence="8">
    <name type="scientific">Woronichinia naegeliana WA131</name>
    <dbReference type="NCBI Taxonomy" id="2824559"/>
    <lineage>
        <taxon>Bacteria</taxon>
        <taxon>Bacillati</taxon>
        <taxon>Cyanobacteriota</taxon>
        <taxon>Cyanophyceae</taxon>
        <taxon>Synechococcales</taxon>
        <taxon>Coelosphaeriaceae</taxon>
        <taxon>Woronichinia</taxon>
    </lineage>
</organism>
<dbReference type="Pfam" id="PF02518">
    <property type="entry name" value="HATPase_c"/>
    <property type="match status" value="1"/>
</dbReference>
<dbReference type="InterPro" id="IPR050736">
    <property type="entry name" value="Sensor_HK_Regulatory"/>
</dbReference>
<dbReference type="KEGG" id="wna:KA717_00160"/>
<dbReference type="AlphaFoldDB" id="A0A977PWR4"/>
<dbReference type="SUPFAM" id="SSF47384">
    <property type="entry name" value="Homodimeric domain of signal transducing histidine kinase"/>
    <property type="match status" value="1"/>
</dbReference>
<dbReference type="GO" id="GO:0005524">
    <property type="term" value="F:ATP binding"/>
    <property type="evidence" value="ECO:0007669"/>
    <property type="project" value="UniProtKB-KW"/>
</dbReference>
<dbReference type="CDD" id="cd00075">
    <property type="entry name" value="HATPase"/>
    <property type="match status" value="1"/>
</dbReference>
<evidence type="ECO:0000256" key="3">
    <source>
        <dbReference type="ARBA" id="ARBA00022553"/>
    </source>
</evidence>
<dbReference type="InterPro" id="IPR036890">
    <property type="entry name" value="HATPase_C_sf"/>
</dbReference>
<keyword evidence="3" id="KW-0597">Phosphoprotein</keyword>
<dbReference type="SUPFAM" id="SSF55874">
    <property type="entry name" value="ATPase domain of HSP90 chaperone/DNA topoisomerase II/histidine kinase"/>
    <property type="match status" value="1"/>
</dbReference>
<evidence type="ECO:0000256" key="1">
    <source>
        <dbReference type="ARBA" id="ARBA00000085"/>
    </source>
</evidence>
<evidence type="ECO:0000259" key="7">
    <source>
        <dbReference type="PROSITE" id="PS50109"/>
    </source>
</evidence>